<dbReference type="EMBL" id="CH445327">
    <property type="protein sequence ID" value="EAT90266.1"/>
    <property type="molecule type" value="Genomic_DNA"/>
</dbReference>
<dbReference type="PANTHER" id="PTHR38166">
    <property type="entry name" value="C2H2-TYPE DOMAIN-CONTAINING PROTEIN-RELATED"/>
    <property type="match status" value="1"/>
</dbReference>
<name>Q0V1R0_PHANO</name>
<dbReference type="VEuPathDB" id="FungiDB:JI435_020540"/>
<protein>
    <recommendedName>
        <fullName evidence="4">C2H2-type domain-containing protein</fullName>
    </recommendedName>
</protein>
<feature type="compositionally biased region" description="Acidic residues" evidence="1">
    <location>
        <begin position="509"/>
        <end position="518"/>
    </location>
</feature>
<accession>Q0V1R0</accession>
<feature type="compositionally biased region" description="Basic and acidic residues" evidence="1">
    <location>
        <begin position="164"/>
        <end position="174"/>
    </location>
</feature>
<feature type="compositionally biased region" description="Basic and acidic residues" evidence="1">
    <location>
        <begin position="389"/>
        <end position="400"/>
    </location>
</feature>
<feature type="compositionally biased region" description="Polar residues" evidence="1">
    <location>
        <begin position="175"/>
        <end position="197"/>
    </location>
</feature>
<dbReference type="InParanoid" id="Q0V1R0"/>
<feature type="region of interest" description="Disordered" evidence="1">
    <location>
        <begin position="498"/>
        <end position="519"/>
    </location>
</feature>
<feature type="region of interest" description="Disordered" evidence="1">
    <location>
        <begin position="389"/>
        <end position="408"/>
    </location>
</feature>
<gene>
    <name evidence="2" type="ORF">SNOG_02054</name>
</gene>
<reference evidence="3" key="1">
    <citation type="journal article" date="2007" name="Plant Cell">
        <title>Dothideomycete-plant interactions illuminated by genome sequencing and EST analysis of the wheat pathogen Stagonospora nodorum.</title>
        <authorList>
            <person name="Hane J.K."/>
            <person name="Lowe R.G."/>
            <person name="Solomon P.S."/>
            <person name="Tan K.C."/>
            <person name="Schoch C.L."/>
            <person name="Spatafora J.W."/>
            <person name="Crous P.W."/>
            <person name="Kodira C."/>
            <person name="Birren B.W."/>
            <person name="Galagan J.E."/>
            <person name="Torriani S.F."/>
            <person name="McDonald B.A."/>
            <person name="Oliver R.P."/>
        </authorList>
    </citation>
    <scope>NUCLEOTIDE SEQUENCE [LARGE SCALE GENOMIC DNA]</scope>
    <source>
        <strain evidence="3">SN15 / ATCC MYA-4574 / FGSC 10173</strain>
    </source>
</reference>
<feature type="region of interest" description="Disordered" evidence="1">
    <location>
        <begin position="164"/>
        <end position="222"/>
    </location>
</feature>
<dbReference type="AlphaFoldDB" id="Q0V1R0"/>
<dbReference type="RefSeq" id="XP_001792673.1">
    <property type="nucleotide sequence ID" value="XM_001792621.1"/>
</dbReference>
<organism evidence="2 3">
    <name type="scientific">Phaeosphaeria nodorum (strain SN15 / ATCC MYA-4574 / FGSC 10173)</name>
    <name type="common">Glume blotch fungus</name>
    <name type="synonym">Parastagonospora nodorum</name>
    <dbReference type="NCBI Taxonomy" id="321614"/>
    <lineage>
        <taxon>Eukaryota</taxon>
        <taxon>Fungi</taxon>
        <taxon>Dikarya</taxon>
        <taxon>Ascomycota</taxon>
        <taxon>Pezizomycotina</taxon>
        <taxon>Dothideomycetes</taxon>
        <taxon>Pleosporomycetidae</taxon>
        <taxon>Pleosporales</taxon>
        <taxon>Pleosporineae</taxon>
        <taxon>Phaeosphaeriaceae</taxon>
        <taxon>Parastagonospora</taxon>
    </lineage>
</organism>
<proteinExistence type="predicted"/>
<evidence type="ECO:0000313" key="2">
    <source>
        <dbReference type="EMBL" id="EAT90266.1"/>
    </source>
</evidence>
<dbReference type="eggNOG" id="ENOG502T0D0">
    <property type="taxonomic scope" value="Eukaryota"/>
</dbReference>
<evidence type="ECO:0000256" key="1">
    <source>
        <dbReference type="SAM" id="MobiDB-lite"/>
    </source>
</evidence>
<dbReference type="KEGG" id="pno:SNOG_02054"/>
<feature type="region of interest" description="Disordered" evidence="1">
    <location>
        <begin position="87"/>
        <end position="124"/>
    </location>
</feature>
<evidence type="ECO:0000313" key="3">
    <source>
        <dbReference type="Proteomes" id="UP000001055"/>
    </source>
</evidence>
<dbReference type="GeneID" id="5969523"/>
<dbReference type="PANTHER" id="PTHR38166:SF1">
    <property type="entry name" value="C2H2-TYPE DOMAIN-CONTAINING PROTEIN"/>
    <property type="match status" value="1"/>
</dbReference>
<feature type="region of interest" description="Disordered" evidence="1">
    <location>
        <begin position="443"/>
        <end position="476"/>
    </location>
</feature>
<dbReference type="Proteomes" id="UP000001055">
    <property type="component" value="Unassembled WGS sequence"/>
</dbReference>
<evidence type="ECO:0008006" key="4">
    <source>
        <dbReference type="Google" id="ProtNLM"/>
    </source>
</evidence>
<dbReference type="HOGENOM" id="CLU_503534_0_0_1"/>
<sequence length="541" mass="61253">MIFKRPDARLKHYRRRHANLSQMAPPKEREVHSNQKEIHEATIERWRSISAEHTGIGGDVGSRSNPAIHINVTKRVPNFLHPEYHKESEADGSISNDDPIYSTVTSQTSDPDEAGMWRTCDSDMDSGTEERVILKKEPEELGTLLNSIGKLHIQCWNNSTHYESHGDGAQDGHHTTTNQNYDIGQEGNNATASQSSAPFKCPIRRKFGEDEDEEDKKGKKRRVKHVPIAGEVMEGLLACPFPKRDPFSYSNCWTYATDNIPHLKQHLKRDHLTPVHCPNCGQLFTGLNSNSEKDRHFIQQTCVQDVTVPTRRQGITADQQKQIWRNKPRSMDDDQYWNYIYEVLFASEPPLHPRPEDYVNLGLQLLRQKVTKNFSGLLENRPERADFRLDDLHERTRQDSRSNTPSLPDLLDQAFDIAIVQRHTVTPLLSTFKGCSSGASTHASESGYASLDTNSAEEDSAPATGHTPQSRASDEAFYPTEDLSCHPEQYREFLEKANHAEGESSTTQDSDEPVDDISDSFNIDFAKGFQNDLDAGWEFGL</sequence>